<dbReference type="AlphaFoldDB" id="A0A066VL91"/>
<feature type="domain" description="Transcription initiation factor IIE subunit alpha N-terminal" evidence="2">
    <location>
        <begin position="61"/>
        <end position="224"/>
    </location>
</feature>
<dbReference type="InterPro" id="IPR039997">
    <property type="entry name" value="TFE"/>
</dbReference>
<dbReference type="InterPro" id="IPR013083">
    <property type="entry name" value="Znf_RING/FYVE/PHD"/>
</dbReference>
<dbReference type="EMBL" id="JMSN01000069">
    <property type="protein sequence ID" value="KDN42502.1"/>
    <property type="molecule type" value="Genomic_DNA"/>
</dbReference>
<dbReference type="GO" id="GO:0006367">
    <property type="term" value="P:transcription initiation at RNA polymerase II promoter"/>
    <property type="evidence" value="ECO:0007669"/>
    <property type="project" value="InterPro"/>
</dbReference>
<feature type="region of interest" description="Disordered" evidence="1">
    <location>
        <begin position="423"/>
        <end position="515"/>
    </location>
</feature>
<dbReference type="InParanoid" id="A0A066VL91"/>
<dbReference type="GO" id="GO:0005673">
    <property type="term" value="C:transcription factor TFIIE complex"/>
    <property type="evidence" value="ECO:0007669"/>
    <property type="project" value="TreeGrafter"/>
</dbReference>
<feature type="compositionally biased region" description="Basic and acidic residues" evidence="1">
    <location>
        <begin position="476"/>
        <end position="487"/>
    </location>
</feature>
<evidence type="ECO:0000259" key="2">
    <source>
        <dbReference type="SMART" id="SM00531"/>
    </source>
</evidence>
<dbReference type="PANTHER" id="PTHR13097">
    <property type="entry name" value="TRANSCRIPTION INITIATION FACTOR IIE, ALPHA SUBUNIT"/>
    <property type="match status" value="1"/>
</dbReference>
<dbReference type="InterPro" id="IPR024550">
    <property type="entry name" value="TFIIEa/SarR/Rpc3_HTH_dom"/>
</dbReference>
<organism evidence="3 4">
    <name type="scientific">Tilletiaria anomala (strain ATCC 24038 / CBS 436.72 / UBC 951)</name>
    <dbReference type="NCBI Taxonomy" id="1037660"/>
    <lineage>
        <taxon>Eukaryota</taxon>
        <taxon>Fungi</taxon>
        <taxon>Dikarya</taxon>
        <taxon>Basidiomycota</taxon>
        <taxon>Ustilaginomycotina</taxon>
        <taxon>Exobasidiomycetes</taxon>
        <taxon>Georgefischeriales</taxon>
        <taxon>Tilletiariaceae</taxon>
        <taxon>Tilletiaria</taxon>
    </lineage>
</organism>
<dbReference type="GeneID" id="25266094"/>
<feature type="compositionally biased region" description="Acidic residues" evidence="1">
    <location>
        <begin position="504"/>
        <end position="515"/>
    </location>
</feature>
<accession>A0A066VL91</accession>
<dbReference type="SMART" id="SM00531">
    <property type="entry name" value="TFIIE"/>
    <property type="match status" value="1"/>
</dbReference>
<evidence type="ECO:0000313" key="4">
    <source>
        <dbReference type="Proteomes" id="UP000027361"/>
    </source>
</evidence>
<feature type="compositionally biased region" description="Acidic residues" evidence="1">
    <location>
        <begin position="427"/>
        <end position="439"/>
    </location>
</feature>
<dbReference type="PANTHER" id="PTHR13097:SF7">
    <property type="entry name" value="GENERAL TRANSCRIPTION FACTOR IIE SUBUNIT 1"/>
    <property type="match status" value="1"/>
</dbReference>
<protein>
    <recommendedName>
        <fullName evidence="2">Transcription initiation factor IIE subunit alpha N-terminal domain-containing protein</fullName>
    </recommendedName>
</protein>
<dbReference type="Gene3D" id="3.30.40.10">
    <property type="entry name" value="Zinc/RING finger domain, C3HC4 (zinc finger)"/>
    <property type="match status" value="1"/>
</dbReference>
<evidence type="ECO:0000313" key="3">
    <source>
        <dbReference type="EMBL" id="KDN42502.1"/>
    </source>
</evidence>
<dbReference type="HOGENOM" id="CLU_529119_0_0_1"/>
<proteinExistence type="predicted"/>
<dbReference type="Proteomes" id="UP000027361">
    <property type="component" value="Unassembled WGS sequence"/>
</dbReference>
<evidence type="ECO:0000256" key="1">
    <source>
        <dbReference type="SAM" id="MobiDB-lite"/>
    </source>
</evidence>
<keyword evidence="4" id="KW-1185">Reference proteome</keyword>
<dbReference type="STRING" id="1037660.A0A066VL91"/>
<gene>
    <name evidence="3" type="ORF">K437DRAFT_269376</name>
</gene>
<feature type="region of interest" description="Disordered" evidence="1">
    <location>
        <begin position="1"/>
        <end position="38"/>
    </location>
</feature>
<dbReference type="SUPFAM" id="SSF57783">
    <property type="entry name" value="Zinc beta-ribbon"/>
    <property type="match status" value="1"/>
</dbReference>
<dbReference type="RefSeq" id="XP_013242071.1">
    <property type="nucleotide sequence ID" value="XM_013386617.1"/>
</dbReference>
<dbReference type="InterPro" id="IPR002853">
    <property type="entry name" value="TFIIE_asu"/>
</dbReference>
<comment type="caution">
    <text evidence="3">The sequence shown here is derived from an EMBL/GenBank/DDBJ whole genome shotgun (WGS) entry which is preliminary data.</text>
</comment>
<dbReference type="FunCoup" id="A0A066VL91">
    <property type="interactions" value="308"/>
</dbReference>
<name>A0A066VL91_TILAU</name>
<dbReference type="Pfam" id="PF02002">
    <property type="entry name" value="TFIIE_alpha"/>
    <property type="match status" value="1"/>
</dbReference>
<dbReference type="OrthoDB" id="361102at2759"/>
<feature type="region of interest" description="Disordered" evidence="1">
    <location>
        <begin position="379"/>
        <end position="398"/>
    </location>
</feature>
<dbReference type="OMA" id="AYTERDL"/>
<sequence>MLQSRRPHQGGAAAKATSGAPGTTHGSGLSADGTPLRPASQEDLKELKRLCQVIVRMFYEDHAVMIMDQLAKFDVIDAVMLARRLAVGTKDLKAQSQKLLEDRLISIHSRYEQPERDPNKPPLPPEFKQRMIKRSYYYLDLPTFFSVVKWRVLQIYKSIDSLTSSVSALTKRGYICPQCHKTYDSFDVAHLLDFSTNTLRCDVPGCFAELELDEDKETAKRKEDKMQGFNQQFGRIMAGLRKLEGLALPEMNVEAWLVIHASVGPTMWKAYDINDDEIRALATEVAALRTADSSSASNIANSAAQTDSNGLAISRGATNSMTRGGLSVDVSAVLDPASEAARLKAAEEAARQKRAQNALPEWHLESTVSGEATALGLKEQRRRAAEAGVDEDGGDADGRRVAQMVEANAADATAEYYAALRSGAGSDNEDEDEEDEFIEVDQQPAGAPLAEASAVTVGQQLKRPAPSEGVQGGPDTQKKAKPDEQNQKEQPPPQMSASPANEQANDEEEEEFEEV</sequence>
<reference evidence="3 4" key="1">
    <citation type="submission" date="2014-05" db="EMBL/GenBank/DDBJ databases">
        <title>Draft genome sequence of a rare smut relative, Tilletiaria anomala UBC 951.</title>
        <authorList>
            <consortium name="DOE Joint Genome Institute"/>
            <person name="Toome M."/>
            <person name="Kuo A."/>
            <person name="Henrissat B."/>
            <person name="Lipzen A."/>
            <person name="Tritt A."/>
            <person name="Yoshinaga Y."/>
            <person name="Zane M."/>
            <person name="Barry K."/>
            <person name="Grigoriev I.V."/>
            <person name="Spatafora J.W."/>
            <person name="Aimea M.C."/>
        </authorList>
    </citation>
    <scope>NUCLEOTIDE SEQUENCE [LARGE SCALE GENOMIC DNA]</scope>
    <source>
        <strain evidence="3 4">UBC 951</strain>
    </source>
</reference>